<evidence type="ECO:0000313" key="3">
    <source>
        <dbReference type="Proteomes" id="UP000672097"/>
    </source>
</evidence>
<dbReference type="Proteomes" id="UP000672097">
    <property type="component" value="Unassembled WGS sequence"/>
</dbReference>
<dbReference type="RefSeq" id="WP_210805817.1">
    <property type="nucleotide sequence ID" value="NZ_JAGQDG010000001.1"/>
</dbReference>
<dbReference type="Gene3D" id="1.25.40.10">
    <property type="entry name" value="Tetratricopeptide repeat domain"/>
    <property type="match status" value="1"/>
</dbReference>
<protein>
    <submittedName>
        <fullName evidence="2">DUF945 family protein</fullName>
    </submittedName>
</protein>
<reference evidence="2 3" key="1">
    <citation type="submission" date="2021-04" db="EMBL/GenBank/DDBJ databases">
        <title>The genome sequence of type strain Ideonella paludis KCTC 32238.</title>
        <authorList>
            <person name="Liu Y."/>
        </authorList>
    </citation>
    <scope>NUCLEOTIDE SEQUENCE [LARGE SCALE GENOMIC DNA]</scope>
    <source>
        <strain evidence="2 3">KCTC 32238</strain>
    </source>
</reference>
<feature type="region of interest" description="Disordered" evidence="1">
    <location>
        <begin position="454"/>
        <end position="476"/>
    </location>
</feature>
<dbReference type="EMBL" id="JAGQDG010000001">
    <property type="protein sequence ID" value="MBQ0934191.1"/>
    <property type="molecule type" value="Genomic_DNA"/>
</dbReference>
<dbReference type="InterPro" id="IPR011990">
    <property type="entry name" value="TPR-like_helical_dom_sf"/>
</dbReference>
<evidence type="ECO:0000313" key="2">
    <source>
        <dbReference type="EMBL" id="MBQ0934191.1"/>
    </source>
</evidence>
<organism evidence="2 3">
    <name type="scientific">Ideonella paludis</name>
    <dbReference type="NCBI Taxonomy" id="1233411"/>
    <lineage>
        <taxon>Bacteria</taxon>
        <taxon>Pseudomonadati</taxon>
        <taxon>Pseudomonadota</taxon>
        <taxon>Betaproteobacteria</taxon>
        <taxon>Burkholderiales</taxon>
        <taxon>Sphaerotilaceae</taxon>
        <taxon>Ideonella</taxon>
    </lineage>
</organism>
<comment type="caution">
    <text evidence="2">The sequence shown here is derived from an EMBL/GenBank/DDBJ whole genome shotgun (WGS) entry which is preliminary data.</text>
</comment>
<dbReference type="SUPFAM" id="SSF48452">
    <property type="entry name" value="TPR-like"/>
    <property type="match status" value="1"/>
</dbReference>
<dbReference type="Pfam" id="PF14559">
    <property type="entry name" value="TPR_19"/>
    <property type="match status" value="1"/>
</dbReference>
<sequence length="671" mass="69658">MAMSKSLAALGGVAVVAGAAWVGSGVWAGMKAEDALKALHTAPQKPGTAWKITQLKHERGLLSSKGEAEVSFTPGCAADVGEDEKLVVKVAYTLAHLPLPTGAARFDWQATPQGDTADAFKELFGAANALSGAGSVGMTGAIYTDMKLPEVAMRKSRESVQITPSTGFLRVKDKALGFGWKMERAVVRSSGEAVEVKDIVLDVDLDNRFLGTGSARFAMAHVSTSAGTMEGFELSSKATEKGDRLDFTFTPSIKKIEAKGQVLSDMALEMAIKGLDTKSIETISTLFDASCGLDALTADESKRLGDALNTVLTKGFSMGIPTLKGKAKDGKIDGELLVEVQAAKGGKPSLEAQLKSSGRLDVGGQALTDEQRKMAVGLGAAVEQGDGLRASFEYADGLLKLNGRSIDASGFQAALRNADQAIALAMETLGSHTKVAKAPAQAPEPKEEVIAEAPAQAPSAAAPAEAPAAPTATAPAPAPAAAAECDTLNACVAQSLAAAKANDVEGVRKIASRIDALPKPDLGNKAVARQLNTAALEALKKEDFAGAVAQLRQAQKENPRDVEIAGNLGFALVKAGQAGEAQNVLQAALVLDPRRTSTWTPFAESLALGGKAEDAKAALWISFQWSGNREKSLAYYQDRAAKETNPLLNALYTHMAKVAAAAMAAQPVAAL</sequence>
<name>A0ABS5DTH9_9BURK</name>
<keyword evidence="3" id="KW-1185">Reference proteome</keyword>
<dbReference type="Pfam" id="PF06097">
    <property type="entry name" value="DUF945"/>
    <property type="match status" value="1"/>
</dbReference>
<accession>A0ABS5DTH9</accession>
<evidence type="ECO:0000256" key="1">
    <source>
        <dbReference type="SAM" id="MobiDB-lite"/>
    </source>
</evidence>
<dbReference type="InterPro" id="IPR010352">
    <property type="entry name" value="DUF945"/>
</dbReference>
<proteinExistence type="predicted"/>
<gene>
    <name evidence="2" type="ORF">KAK11_02545</name>
</gene>